<evidence type="ECO:0000256" key="4">
    <source>
        <dbReference type="ARBA" id="ARBA00011702"/>
    </source>
</evidence>
<keyword evidence="13" id="KW-0472">Membrane</keyword>
<evidence type="ECO:0000256" key="9">
    <source>
        <dbReference type="ARBA" id="ARBA00022801"/>
    </source>
</evidence>
<dbReference type="InterPro" id="IPR003187">
    <property type="entry name" value="PLipase_A1"/>
</dbReference>
<protein>
    <recommendedName>
        <fullName evidence="15">Phospholipase A1</fullName>
        <ecNumber evidence="15">3.1.1.32</ecNumber>
        <ecNumber evidence="15">3.1.1.4</ecNumber>
    </recommendedName>
    <alternativeName>
        <fullName evidence="15">Phosphatidylcholine 1-acylhydrolase</fullName>
    </alternativeName>
</protein>
<dbReference type="Gene3D" id="2.40.230.10">
    <property type="entry name" value="Phospholipase A1"/>
    <property type="match status" value="1"/>
</dbReference>
<comment type="cofactor">
    <cofactor evidence="15">
        <name>Ca(2+)</name>
        <dbReference type="ChEBI" id="CHEBI:29108"/>
    </cofactor>
    <text evidence="15">Binds 1 Ca(2+) ion per monomer. In the dimeric form the Ca(2+) is bound by different amino acids with binding of each Ca(2+) shared with ligands coming from each monomer. The Ca(2+) ion may have a role in catalysis.</text>
</comment>
<dbReference type="EMBL" id="JAUYVH010000002">
    <property type="protein sequence ID" value="MDQ9169664.1"/>
    <property type="molecule type" value="Genomic_DNA"/>
</dbReference>
<comment type="function">
    <text evidence="15">Hydrolysis of phosphatidylcholine with phospholipase A2 (EC 3.1.1.4) and phospholipase A1 (EC 3.1.1.32) activities.</text>
</comment>
<comment type="catalytic activity">
    <reaction evidence="1 15">
        <text>a 1,2-diacyl-sn-glycero-3-phosphocholine + H2O = a 2-acyl-sn-glycero-3-phosphocholine + a fatty acid + H(+)</text>
        <dbReference type="Rhea" id="RHEA:18689"/>
        <dbReference type="ChEBI" id="CHEBI:15377"/>
        <dbReference type="ChEBI" id="CHEBI:15378"/>
        <dbReference type="ChEBI" id="CHEBI:28868"/>
        <dbReference type="ChEBI" id="CHEBI:57643"/>
        <dbReference type="ChEBI" id="CHEBI:57875"/>
        <dbReference type="EC" id="3.1.1.32"/>
    </reaction>
</comment>
<keyword evidence="14 15" id="KW-0998">Cell outer membrane</keyword>
<dbReference type="EC" id="3.1.1.32" evidence="15"/>
<dbReference type="RefSeq" id="WP_338435599.1">
    <property type="nucleotide sequence ID" value="NZ_JAUYVH010000002.1"/>
</dbReference>
<keyword evidence="7 15" id="KW-0479">Metal-binding</keyword>
<gene>
    <name evidence="16" type="ORF">Q8A64_04485</name>
</gene>
<evidence type="ECO:0000256" key="7">
    <source>
        <dbReference type="ARBA" id="ARBA00022723"/>
    </source>
</evidence>
<keyword evidence="6" id="KW-0812">Transmembrane</keyword>
<evidence type="ECO:0000256" key="1">
    <source>
        <dbReference type="ARBA" id="ARBA00000111"/>
    </source>
</evidence>
<evidence type="ECO:0000256" key="15">
    <source>
        <dbReference type="RuleBase" id="RU366027"/>
    </source>
</evidence>
<dbReference type="EC" id="3.1.1.4" evidence="15"/>
<dbReference type="PANTHER" id="PTHR40457:SF1">
    <property type="entry name" value="PHOSPHOLIPASE A1"/>
    <property type="match status" value="1"/>
</dbReference>
<comment type="similarity">
    <text evidence="3 15">Belongs to the phospholipase A1 family.</text>
</comment>
<evidence type="ECO:0000313" key="16">
    <source>
        <dbReference type="EMBL" id="MDQ9169664.1"/>
    </source>
</evidence>
<comment type="subunit">
    <text evidence="4 15">Homodimer; dimerization is reversible, and the dimeric form is the active one.</text>
</comment>
<dbReference type="PANTHER" id="PTHR40457">
    <property type="entry name" value="PHOSPHOLIPASE A1"/>
    <property type="match status" value="1"/>
</dbReference>
<reference evidence="16 17" key="1">
    <citation type="submission" date="2023-08" db="EMBL/GenBank/DDBJ databases">
        <title>Oxalobacteraceae gen .nov., isolated from river sludge outside the plant.</title>
        <authorList>
            <person name="Zhao S.Y."/>
        </authorList>
    </citation>
    <scope>NUCLEOTIDE SEQUENCE [LARGE SCALE GENOMIC DNA]</scope>
    <source>
        <strain evidence="16 17">R-40</strain>
    </source>
</reference>
<proteinExistence type="inferred from homology"/>
<dbReference type="InterPro" id="IPR036541">
    <property type="entry name" value="PLipase_A1_sf"/>
</dbReference>
<sequence length="450" mass="50289">MQIHIETARIMSCDAESDSTTGLVMKYKKIFQPLINPIKAAASKTIPGVLSGGVAALPAERTGHQSCQRRRMCNKDVRLQADIAKPAGRMPSEIPVAPCSTRVRRIVLNALSLFLVCSSPAWAEELSQQFRKCAAVADDKERLVCYDRLASSEAEAVPEQSGPGGVASLPVEQKSVARESGDFGALTTSDLSRHWEVDASDKRGIFHFRPHQDNYFIGTYNPSPNADPYLPFRGVAPNAGRLSDSELAFQLGFKFKLLQEPMGTPMDIWFGYTQRSFWQAQNTKASSPFRESNYQPELMAVIPLDVNLLALKMRFLNLGISHQSNGQVSSLSRSWNRVYAQLGFEHENFSMLTRVWKRINEDNDTDDNPRIVDYMGHGDVLGTYRWSGHELSLLARYNFSTDKGAAQLGWAFPLVSNLKGYVQYFNGYGYSLIDYDAHQKVFGFGILVDF</sequence>
<dbReference type="PRINTS" id="PR01486">
    <property type="entry name" value="PHPHLIPASEA1"/>
</dbReference>
<dbReference type="SUPFAM" id="SSF56931">
    <property type="entry name" value="Outer membrane phospholipase A (OMPLA)"/>
    <property type="match status" value="1"/>
</dbReference>
<comment type="subcellular location">
    <subcellularLocation>
        <location evidence="15">Cell outer membrane</location>
        <topology evidence="15">Multi-pass membrane protein</topology>
    </subcellularLocation>
    <text evidence="15">One of the very few enzymes located there.</text>
</comment>
<evidence type="ECO:0000256" key="3">
    <source>
        <dbReference type="ARBA" id="ARBA00010525"/>
    </source>
</evidence>
<evidence type="ECO:0000256" key="11">
    <source>
        <dbReference type="ARBA" id="ARBA00022963"/>
    </source>
</evidence>
<evidence type="ECO:0000256" key="6">
    <source>
        <dbReference type="ARBA" id="ARBA00022692"/>
    </source>
</evidence>
<dbReference type="CDD" id="cd00541">
    <property type="entry name" value="OMPLA"/>
    <property type="match status" value="1"/>
</dbReference>
<organism evidence="16 17">
    <name type="scientific">Keguizhuia sedimenti</name>
    <dbReference type="NCBI Taxonomy" id="3064264"/>
    <lineage>
        <taxon>Bacteria</taxon>
        <taxon>Pseudomonadati</taxon>
        <taxon>Pseudomonadota</taxon>
        <taxon>Betaproteobacteria</taxon>
        <taxon>Burkholderiales</taxon>
        <taxon>Oxalobacteraceae</taxon>
        <taxon>Keguizhuia</taxon>
    </lineage>
</organism>
<evidence type="ECO:0000256" key="14">
    <source>
        <dbReference type="ARBA" id="ARBA00023237"/>
    </source>
</evidence>
<dbReference type="Proteomes" id="UP001225596">
    <property type="component" value="Unassembled WGS sequence"/>
</dbReference>
<evidence type="ECO:0000313" key="17">
    <source>
        <dbReference type="Proteomes" id="UP001225596"/>
    </source>
</evidence>
<evidence type="ECO:0000256" key="13">
    <source>
        <dbReference type="ARBA" id="ARBA00023136"/>
    </source>
</evidence>
<dbReference type="Pfam" id="PF02253">
    <property type="entry name" value="PLA1"/>
    <property type="match status" value="1"/>
</dbReference>
<keyword evidence="11 15" id="KW-0442">Lipid degradation</keyword>
<keyword evidence="5" id="KW-1134">Transmembrane beta strand</keyword>
<comment type="caution">
    <text evidence="16">The sequence shown here is derived from an EMBL/GenBank/DDBJ whole genome shotgun (WGS) entry which is preliminary data.</text>
</comment>
<keyword evidence="12 15" id="KW-0443">Lipid metabolism</keyword>
<evidence type="ECO:0000256" key="10">
    <source>
        <dbReference type="ARBA" id="ARBA00022837"/>
    </source>
</evidence>
<keyword evidence="8" id="KW-0732">Signal</keyword>
<evidence type="ECO:0000256" key="5">
    <source>
        <dbReference type="ARBA" id="ARBA00022452"/>
    </source>
</evidence>
<accession>A0ABU1BLA9</accession>
<keyword evidence="9 15" id="KW-0378">Hydrolase</keyword>
<evidence type="ECO:0000256" key="12">
    <source>
        <dbReference type="ARBA" id="ARBA00023098"/>
    </source>
</evidence>
<name>A0ABU1BLA9_9BURK</name>
<comment type="catalytic activity">
    <reaction evidence="2 15">
        <text>a 1,2-diacyl-sn-glycero-3-phosphocholine + H2O = a 1-acyl-sn-glycero-3-phosphocholine + a fatty acid + H(+)</text>
        <dbReference type="Rhea" id="RHEA:15801"/>
        <dbReference type="ChEBI" id="CHEBI:15377"/>
        <dbReference type="ChEBI" id="CHEBI:15378"/>
        <dbReference type="ChEBI" id="CHEBI:28868"/>
        <dbReference type="ChEBI" id="CHEBI:57643"/>
        <dbReference type="ChEBI" id="CHEBI:58168"/>
        <dbReference type="EC" id="3.1.1.4"/>
    </reaction>
</comment>
<keyword evidence="17" id="KW-1185">Reference proteome</keyword>
<keyword evidence="10 15" id="KW-0106">Calcium</keyword>
<evidence type="ECO:0000256" key="8">
    <source>
        <dbReference type="ARBA" id="ARBA00022729"/>
    </source>
</evidence>
<evidence type="ECO:0000256" key="2">
    <source>
        <dbReference type="ARBA" id="ARBA00001604"/>
    </source>
</evidence>